<dbReference type="Pfam" id="PF04464">
    <property type="entry name" value="Glyphos_transf"/>
    <property type="match status" value="1"/>
</dbReference>
<dbReference type="EMBL" id="QRLR01000001">
    <property type="protein sequence ID" value="RHJ24577.1"/>
    <property type="molecule type" value="Genomic_DNA"/>
</dbReference>
<dbReference type="InterPro" id="IPR043148">
    <property type="entry name" value="TagF_C"/>
</dbReference>
<proteinExistence type="inferred from homology"/>
<dbReference type="GO" id="GO:0019350">
    <property type="term" value="P:teichoic acid biosynthetic process"/>
    <property type="evidence" value="ECO:0007669"/>
    <property type="project" value="UniProtKB-KW"/>
</dbReference>
<feature type="compositionally biased region" description="Basic and acidic residues" evidence="7">
    <location>
        <begin position="596"/>
        <end position="628"/>
    </location>
</feature>
<feature type="region of interest" description="Disordered" evidence="7">
    <location>
        <begin position="580"/>
        <end position="628"/>
    </location>
</feature>
<evidence type="ECO:0000256" key="6">
    <source>
        <dbReference type="ARBA" id="ARBA00023136"/>
    </source>
</evidence>
<keyword evidence="4 10" id="KW-0808">Transferase</keyword>
<evidence type="ECO:0000256" key="3">
    <source>
        <dbReference type="ARBA" id="ARBA00022475"/>
    </source>
</evidence>
<name>A0A0H2Q1L4_BIFBI</name>
<accession>A0A0H2Q1L4</accession>
<evidence type="ECO:0000313" key="12">
    <source>
        <dbReference type="Proteomes" id="UP000451386"/>
    </source>
</evidence>
<dbReference type="GO" id="GO:0005886">
    <property type="term" value="C:plasma membrane"/>
    <property type="evidence" value="ECO:0007669"/>
    <property type="project" value="UniProtKB-SubCell"/>
</dbReference>
<evidence type="ECO:0000313" key="13">
    <source>
        <dbReference type="Proteomes" id="UP000488776"/>
    </source>
</evidence>
<reference evidence="8 12" key="2">
    <citation type="journal article" date="2019" name="Nat. Med.">
        <title>A library of human gut bacterial isolates paired with longitudinal multiomics data enables mechanistic microbiome research.</title>
        <authorList>
            <person name="Poyet M."/>
            <person name="Groussin M."/>
            <person name="Gibbons S.M."/>
            <person name="Avila-Pacheco J."/>
            <person name="Jiang X."/>
            <person name="Kearney S.M."/>
            <person name="Perrotta A.R."/>
            <person name="Berdy B."/>
            <person name="Zhao S."/>
            <person name="Lieberman T.D."/>
            <person name="Swanson P.K."/>
            <person name="Smith M."/>
            <person name="Roesemann S."/>
            <person name="Alexander J.E."/>
            <person name="Rich S.A."/>
            <person name="Livny J."/>
            <person name="Vlamakis H."/>
            <person name="Clish C."/>
            <person name="Bullock K."/>
            <person name="Deik A."/>
            <person name="Scott J."/>
            <person name="Pierce K.A."/>
            <person name="Xavier R.J."/>
            <person name="Alm E.J."/>
        </authorList>
    </citation>
    <scope>NUCLEOTIDE SEQUENCE [LARGE SCALE GENOMIC DNA]</scope>
    <source>
        <strain evidence="8 12">BIOML-A13</strain>
    </source>
</reference>
<dbReference type="EMBL" id="WDOP01000001">
    <property type="protein sequence ID" value="KAB7487571.1"/>
    <property type="molecule type" value="Genomic_DNA"/>
</dbReference>
<evidence type="ECO:0000313" key="11">
    <source>
        <dbReference type="Proteomes" id="UP000283727"/>
    </source>
</evidence>
<dbReference type="InterPro" id="IPR051612">
    <property type="entry name" value="Teichoic_Acid_Biosynth"/>
</dbReference>
<dbReference type="Proteomes" id="UP000488776">
    <property type="component" value="Unassembled WGS sequence"/>
</dbReference>
<gene>
    <name evidence="10" type="ORF">DW137_00435</name>
    <name evidence="9" type="ORF">G5T23_03155</name>
    <name evidence="8" type="ORF">GBA83_01570</name>
</gene>
<comment type="caution">
    <text evidence="10">The sequence shown here is derived from an EMBL/GenBank/DDBJ whole genome shotgun (WGS) entry which is preliminary data.</text>
</comment>
<protein>
    <submittedName>
        <fullName evidence="10">Glycosyl transferase</fullName>
    </submittedName>
</protein>
<sequence>MSLDVHQIRWRSSYLEIDYSSRDGGVPWLYCVGRRQFVPFEIVGLESGVRRARLNLVLGDGREVLPGGQWIICEKIKESALFSLQALYAEYPLMPQRVDYDVRHLLPPELRDDDEAVAQYTDEERLELVARHPYVTSGVTYDDEVLERLDNLDRVFRYGKNSYAYTGVFVPKTNRAGLIYLALHMQFFQRNKTPRHRQRSRRQMQKDVFAATYSVMTKLVPRKRNRILFLKENGEGPTENMEALQSRMIERGMDKRFDIRARYRNVFAGRQNIVAWLRDLFEIARSRYVFIDDYTPVFNFIDPGEDVTLTQIWHAGVGFKSVGYARFGLKGSPDPYNSAHRRYTYALVGNEHLRRIYSEVFGIEEEALLATGMPRLDHFLDEKVEKEYREEMADKFPWSAKGRVIVFAPTFRGTGQRTAYYPYDEIDMDRLYRMCVETDTYFVFEMHHFIRKRPDISAEYADRIFDLSDESLTKLFFIADVLVTDYSSCFYDYLLLKKPVVFFVPDKTAYSLIRGVQRSIDEMAPGVVCDTFDEFLDVLRTRHYETVSPHPSSIDRAAERSGLASDRAIDTIIYGKDVPGVRKQASGKGGAVPVRQSDKSAKSERKAKELLDSKVADKDTKSASDEEE</sequence>
<comment type="subcellular location">
    <subcellularLocation>
        <location evidence="1">Cell membrane</location>
        <topology evidence="1">Peripheral membrane protein</topology>
    </subcellularLocation>
</comment>
<evidence type="ECO:0000313" key="8">
    <source>
        <dbReference type="EMBL" id="KAB7487571.1"/>
    </source>
</evidence>
<comment type="similarity">
    <text evidence="2">Belongs to the CDP-glycerol glycerophosphotransferase family.</text>
</comment>
<dbReference type="InterPro" id="IPR043149">
    <property type="entry name" value="TagF_N"/>
</dbReference>
<reference evidence="10 11" key="1">
    <citation type="submission" date="2018-08" db="EMBL/GenBank/DDBJ databases">
        <title>A genome reference for cultivated species of the human gut microbiota.</title>
        <authorList>
            <person name="Zou Y."/>
            <person name="Xue W."/>
            <person name="Luo G."/>
        </authorList>
    </citation>
    <scope>NUCLEOTIDE SEQUENCE [LARGE SCALE GENOMIC DNA]</scope>
    <source>
        <strain evidence="10 11">AM12-10</strain>
    </source>
</reference>
<dbReference type="GO" id="GO:0047355">
    <property type="term" value="F:CDP-glycerol glycerophosphotransferase activity"/>
    <property type="evidence" value="ECO:0007669"/>
    <property type="project" value="InterPro"/>
</dbReference>
<evidence type="ECO:0000256" key="1">
    <source>
        <dbReference type="ARBA" id="ARBA00004202"/>
    </source>
</evidence>
<evidence type="ECO:0000313" key="9">
    <source>
        <dbReference type="EMBL" id="NGG36053.1"/>
    </source>
</evidence>
<dbReference type="Proteomes" id="UP000283727">
    <property type="component" value="Unassembled WGS sequence"/>
</dbReference>
<evidence type="ECO:0000256" key="5">
    <source>
        <dbReference type="ARBA" id="ARBA00022944"/>
    </source>
</evidence>
<dbReference type="PANTHER" id="PTHR37316">
    <property type="entry name" value="TEICHOIC ACID GLYCEROL-PHOSPHATE PRIMASE"/>
    <property type="match status" value="1"/>
</dbReference>
<dbReference type="Gene3D" id="3.40.50.11820">
    <property type="match status" value="1"/>
</dbReference>
<dbReference type="EMBL" id="JAAJBJ010000002">
    <property type="protein sequence ID" value="NGG36053.1"/>
    <property type="molecule type" value="Genomic_DNA"/>
</dbReference>
<evidence type="ECO:0000256" key="2">
    <source>
        <dbReference type="ARBA" id="ARBA00010488"/>
    </source>
</evidence>
<reference evidence="9 13" key="3">
    <citation type="submission" date="2020-02" db="EMBL/GenBank/DDBJ databases">
        <title>Antibiotic susceptibility profiles of lactic acid bacteria isolated from the human vagina and genetic basis of atypical resistances.</title>
        <authorList>
            <person name="Sirichoat A."/>
            <person name="Florez A.B."/>
            <person name="Vazquez L."/>
            <person name="Buppasiri P."/>
            <person name="Panya M."/>
            <person name="Lulitanond V."/>
            <person name="Mayo B."/>
        </authorList>
    </citation>
    <scope>NUCLEOTIDE SEQUENCE [LARGE SCALE GENOMIC DNA]</scope>
    <source>
        <strain evidence="9 13">VA07-1AN</strain>
    </source>
</reference>
<dbReference type="InterPro" id="IPR007554">
    <property type="entry name" value="Glycerophosphate_synth"/>
</dbReference>
<dbReference type="RefSeq" id="WP_003821388.1">
    <property type="nucleotide sequence ID" value="NZ_AP018132.1"/>
</dbReference>
<evidence type="ECO:0000313" key="10">
    <source>
        <dbReference type="EMBL" id="RHJ24577.1"/>
    </source>
</evidence>
<dbReference type="AlphaFoldDB" id="A0A0H2Q1L4"/>
<evidence type="ECO:0000256" key="7">
    <source>
        <dbReference type="SAM" id="MobiDB-lite"/>
    </source>
</evidence>
<evidence type="ECO:0000256" key="4">
    <source>
        <dbReference type="ARBA" id="ARBA00022679"/>
    </source>
</evidence>
<dbReference type="SUPFAM" id="SSF53756">
    <property type="entry name" value="UDP-Glycosyltransferase/glycogen phosphorylase"/>
    <property type="match status" value="1"/>
</dbReference>
<dbReference type="Gene3D" id="3.40.50.12580">
    <property type="match status" value="1"/>
</dbReference>
<dbReference type="Proteomes" id="UP000451386">
    <property type="component" value="Unassembled WGS sequence"/>
</dbReference>
<organism evidence="10 11">
    <name type="scientific">Bifidobacterium bifidum</name>
    <dbReference type="NCBI Taxonomy" id="1681"/>
    <lineage>
        <taxon>Bacteria</taxon>
        <taxon>Bacillati</taxon>
        <taxon>Actinomycetota</taxon>
        <taxon>Actinomycetes</taxon>
        <taxon>Bifidobacteriales</taxon>
        <taxon>Bifidobacteriaceae</taxon>
        <taxon>Bifidobacterium</taxon>
    </lineage>
</organism>
<keyword evidence="3" id="KW-1003">Cell membrane</keyword>
<keyword evidence="5" id="KW-0777">Teichoic acid biosynthesis</keyword>
<keyword evidence="6" id="KW-0472">Membrane</keyword>
<dbReference type="PANTHER" id="PTHR37316:SF2">
    <property type="entry name" value="TEICHOIC ACID RIBITOL-PHOSPHATE POLYMERASE TARK"/>
    <property type="match status" value="1"/>
</dbReference>